<dbReference type="EMBL" id="CM024804">
    <property type="protein sequence ID" value="KAG8009760.1"/>
    <property type="molecule type" value="Genomic_DNA"/>
</dbReference>
<name>A0ACB7F669_NIBAL</name>
<proteinExistence type="predicted"/>
<sequence>QLLPNQVLSEQQSLFVIKKLLAIAVSGITYLRGLFPEKAYGSKYVEDQKVMILREERNCPGASQIVQWMQGCFEAIQKKYVSHIQPFPSNVTEFYQFRIQYTAGGAQMDIERVSNDKKLSMSCGNTKKASILLVRKLYTLMQNLGPLPDNVCLNMKLAYYDDVTPQDYQPPGFKEADSDTIMFEKEPVKLNMGEVVTPFHTLKLDMATERQRLEQVEESVHVTEKWVLNMEEGDLSQSHVIEDVEKPDNESTDLDNTEIQMSCEEKIESREEVTEMDTLVKRSSDMEVGLKRTRSGRIIKSTTVSQYDIPNSQETPSSPSALKKKRKFSEPKERF</sequence>
<reference evidence="1" key="1">
    <citation type="submission" date="2020-04" db="EMBL/GenBank/DDBJ databases">
        <title>A chromosome-scale assembly and high-density genetic map of the yellow drum (Nibea albiflora) genome.</title>
        <authorList>
            <person name="Xu D."/>
            <person name="Zhang W."/>
            <person name="Chen R."/>
            <person name="Tan P."/>
            <person name="Wang L."/>
            <person name="Song H."/>
            <person name="Tian L."/>
            <person name="Zhu Q."/>
            <person name="Wang B."/>
        </authorList>
    </citation>
    <scope>NUCLEOTIDE SEQUENCE</scope>
    <source>
        <strain evidence="1">ZJHYS-2018</strain>
    </source>
</reference>
<protein>
    <submittedName>
        <fullName evidence="1">HORMA domain-containing protein 1</fullName>
    </submittedName>
</protein>
<dbReference type="Proteomes" id="UP000805704">
    <property type="component" value="Chromosome 16"/>
</dbReference>
<feature type="non-terminal residue" evidence="1">
    <location>
        <position position="1"/>
    </location>
</feature>
<evidence type="ECO:0000313" key="2">
    <source>
        <dbReference type="Proteomes" id="UP000805704"/>
    </source>
</evidence>
<comment type="caution">
    <text evidence="1">The sequence shown here is derived from an EMBL/GenBank/DDBJ whole genome shotgun (WGS) entry which is preliminary data.</text>
</comment>
<organism evidence="1 2">
    <name type="scientific">Nibea albiflora</name>
    <name type="common">Yellow drum</name>
    <name type="synonym">Corvina albiflora</name>
    <dbReference type="NCBI Taxonomy" id="240163"/>
    <lineage>
        <taxon>Eukaryota</taxon>
        <taxon>Metazoa</taxon>
        <taxon>Chordata</taxon>
        <taxon>Craniata</taxon>
        <taxon>Vertebrata</taxon>
        <taxon>Euteleostomi</taxon>
        <taxon>Actinopterygii</taxon>
        <taxon>Neopterygii</taxon>
        <taxon>Teleostei</taxon>
        <taxon>Neoteleostei</taxon>
        <taxon>Acanthomorphata</taxon>
        <taxon>Eupercaria</taxon>
        <taxon>Sciaenidae</taxon>
        <taxon>Nibea</taxon>
    </lineage>
</organism>
<keyword evidence="2" id="KW-1185">Reference proteome</keyword>
<evidence type="ECO:0000313" key="1">
    <source>
        <dbReference type="EMBL" id="KAG8009760.1"/>
    </source>
</evidence>
<accession>A0ACB7F669</accession>
<gene>
    <name evidence="1" type="primary">HORMAD1</name>
    <name evidence="1" type="ORF">GBF38_013782</name>
</gene>